<evidence type="ECO:0000313" key="1">
    <source>
        <dbReference type="EMBL" id="MPN05448.1"/>
    </source>
</evidence>
<proteinExistence type="predicted"/>
<name>A0A645ETT1_9ZZZZ</name>
<dbReference type="PROSITE" id="PS51257">
    <property type="entry name" value="PROKAR_LIPOPROTEIN"/>
    <property type="match status" value="1"/>
</dbReference>
<comment type="caution">
    <text evidence="1">The sequence shown here is derived from an EMBL/GenBank/DDBJ whole genome shotgun (WGS) entry which is preliminary data.</text>
</comment>
<protein>
    <submittedName>
        <fullName evidence="1">Uncharacterized protein</fullName>
    </submittedName>
</protein>
<dbReference type="AlphaFoldDB" id="A0A645ETT1"/>
<accession>A0A645ETT1</accession>
<organism evidence="1">
    <name type="scientific">bioreactor metagenome</name>
    <dbReference type="NCBI Taxonomy" id="1076179"/>
    <lineage>
        <taxon>unclassified sequences</taxon>
        <taxon>metagenomes</taxon>
        <taxon>ecological metagenomes</taxon>
    </lineage>
</organism>
<gene>
    <name evidence="1" type="ORF">SDC9_152698</name>
</gene>
<reference evidence="1" key="1">
    <citation type="submission" date="2019-08" db="EMBL/GenBank/DDBJ databases">
        <authorList>
            <person name="Kucharzyk K."/>
            <person name="Murdoch R.W."/>
            <person name="Higgins S."/>
            <person name="Loffler F."/>
        </authorList>
    </citation>
    <scope>NUCLEOTIDE SEQUENCE</scope>
</reference>
<sequence>MHHHIGRLGHQAAQDFGDAVRHLLLGFSAAACHQLQVHMDKAALFGLGTDIDMVHVQAGNTGLHIGFIENGGMGTDHCVDIAHQFALVQAGQVVGVFNMQMRHGVLSLGVGGKSRFYSIWVGTLWRSSTCLLLSSTKTSWGWCSATSLS</sequence>
<dbReference type="EMBL" id="VSSQ01051356">
    <property type="protein sequence ID" value="MPN05448.1"/>
    <property type="molecule type" value="Genomic_DNA"/>
</dbReference>